<gene>
    <name evidence="2" type="ORF">FHX42_005011</name>
</gene>
<evidence type="ECO:0000313" key="3">
    <source>
        <dbReference type="Proteomes" id="UP000569329"/>
    </source>
</evidence>
<reference evidence="2 3" key="1">
    <citation type="submission" date="2020-07" db="EMBL/GenBank/DDBJ databases">
        <title>Sequencing the genomes of 1000 actinobacteria strains.</title>
        <authorList>
            <person name="Klenk H.-P."/>
        </authorList>
    </citation>
    <scope>NUCLEOTIDE SEQUENCE [LARGE SCALE GENOMIC DNA]</scope>
    <source>
        <strain evidence="2 3">DSM 45975</strain>
    </source>
</reference>
<protein>
    <recommendedName>
        <fullName evidence="4">Pyoverdine/dityrosine biosynthesis protein</fullName>
    </recommendedName>
</protein>
<dbReference type="PANTHER" id="PTHR37285:SF5">
    <property type="entry name" value="SPORE WALL MATURATION PROTEIN DIT1"/>
    <property type="match status" value="1"/>
</dbReference>
<dbReference type="InterPro" id="IPR007817">
    <property type="entry name" value="Isocyanide_synthase_DIT1"/>
</dbReference>
<organism evidence="2 3">
    <name type="scientific">Halosaccharopolyspora lacisalsi</name>
    <dbReference type="NCBI Taxonomy" id="1000566"/>
    <lineage>
        <taxon>Bacteria</taxon>
        <taxon>Bacillati</taxon>
        <taxon>Actinomycetota</taxon>
        <taxon>Actinomycetes</taxon>
        <taxon>Pseudonocardiales</taxon>
        <taxon>Pseudonocardiaceae</taxon>
        <taxon>Halosaccharopolyspora</taxon>
    </lineage>
</organism>
<accession>A0A839E6U1</accession>
<dbReference type="Pfam" id="PF05141">
    <property type="entry name" value="DIT1_PvcA"/>
    <property type="match status" value="1"/>
</dbReference>
<dbReference type="PANTHER" id="PTHR37285">
    <property type="entry name" value="SPORE WALL MATURATION PROTEIN DIT1"/>
    <property type="match status" value="1"/>
</dbReference>
<name>A0A839E6U1_9PSEU</name>
<comment type="caution">
    <text evidence="2">The sequence shown here is derived from an EMBL/GenBank/DDBJ whole genome shotgun (WGS) entry which is preliminary data.</text>
</comment>
<dbReference type="EMBL" id="JACGWZ010000008">
    <property type="protein sequence ID" value="MBA8827615.1"/>
    <property type="molecule type" value="Genomic_DNA"/>
</dbReference>
<dbReference type="RefSeq" id="WP_328796713.1">
    <property type="nucleotide sequence ID" value="NZ_JACGWZ010000008.1"/>
</dbReference>
<dbReference type="Proteomes" id="UP000569329">
    <property type="component" value="Unassembled WGS sequence"/>
</dbReference>
<evidence type="ECO:0008006" key="4">
    <source>
        <dbReference type="Google" id="ProtNLM"/>
    </source>
</evidence>
<sequence>MRGWIPGHSTPVGTVALDVDEANTMLAEGDYGVHLGRRDGAVVLLGVGAGISLGTAPTWGELARVLVRTRRTRLHHDPARLHHLARTLDVPMTALPSWPSQEWSRFAAAVGADPLLRMHCATQPLLAVLSPTEPMAAPVPSHPRHPGGTLAVTASGLVRTSTGLPNGLLEQVVGNRFERGEGDASYFLEHFVRPPLRAFRLALERCRTLLVGLHGCGIGFELSPELEATGRIVVTTAANVRDSSCVDSSEVAAAVQALLETVDILSTAFTRTGTLGDGVSSVITEELSDLEPHAAATLAGRHRLRSFVRTVPPVQDGVLKDVLHTVQERTRNRRWDTARPVPAVIVDPDLPETAQAGLDRFAWDVRDAGGRVELDGRIHEDTDVVAVFGAASARCVATAEECSGARPVTVDPVGAPSGDPVPVISSFETSPRRGRARAASGLSHAHSLEEVQIGQLRENRAAERWAVRLSTDESLGLVESMVADTDRAAERTVAGARAKFAEGEGDERERAVEMLHHVFTRKQFLKGSRSHYGPEDMRRDAWPFLRTSSPIEVVLLGFPVKQCLNRLKASGPMPDLAELGALVRLRELQTAVSAIHPPGLHFNVLTDGRHFRSRPTSVTAAYSGMLRRYSELAGIGERITFTEIDELAADRMDIDVPGERTVRFARYRRLFDETLRGFDITDDPLRTLAGVAELATAVDGPYAAVLARSLGVLPEMVMSMVYSVSVPLPRRMNRLSWSRLVHADVYDLTERVAPDVRRARAAVLRRAWHNVIDYLATMRVDEDLAYDDLFPHRVRLTVNAATPGRCGFTYLGGSGLLPWQGTGVLDERGHVAVDFAVSLLDQGFVPVYSPLLGPRQPWLMVPAGRTGVPGTGAEEPGMRLDGSFAAGARLRRR</sequence>
<keyword evidence="3" id="KW-1185">Reference proteome</keyword>
<evidence type="ECO:0000256" key="1">
    <source>
        <dbReference type="SAM" id="MobiDB-lite"/>
    </source>
</evidence>
<feature type="region of interest" description="Disordered" evidence="1">
    <location>
        <begin position="410"/>
        <end position="443"/>
    </location>
</feature>
<proteinExistence type="predicted"/>
<dbReference type="AlphaFoldDB" id="A0A839E6U1"/>
<evidence type="ECO:0000313" key="2">
    <source>
        <dbReference type="EMBL" id="MBA8827615.1"/>
    </source>
</evidence>